<dbReference type="InterPro" id="IPR050275">
    <property type="entry name" value="PGM_Phosphatase"/>
</dbReference>
<feature type="active site" description="Proton donor/acceptor" evidence="1">
    <location>
        <position position="131"/>
    </location>
</feature>
<feature type="binding site" evidence="2">
    <location>
        <position position="104"/>
    </location>
    <ligand>
        <name>substrate</name>
    </ligand>
</feature>
<comment type="caution">
    <text evidence="3">The sequence shown here is derived from an EMBL/GenBank/DDBJ whole genome shotgun (WGS) entry which is preliminary data.</text>
</comment>
<reference evidence="3 4" key="1">
    <citation type="submission" date="2019-12" db="EMBL/GenBank/DDBJ databases">
        <title>Devosia maris sp. nov., isolated from the deep seawater.</title>
        <authorList>
            <person name="Liu Y."/>
        </authorList>
    </citation>
    <scope>NUCLEOTIDE SEQUENCE [LARGE SCALE GENOMIC DNA]</scope>
    <source>
        <strain evidence="3 4">L53-10-65</strain>
    </source>
</reference>
<dbReference type="SUPFAM" id="SSF53254">
    <property type="entry name" value="Phosphoglycerate mutase-like"/>
    <property type="match status" value="1"/>
</dbReference>
<proteinExistence type="predicted"/>
<gene>
    <name evidence="3" type="ORF">GO014_16260</name>
</gene>
<dbReference type="Gene3D" id="3.40.50.1240">
    <property type="entry name" value="Phosphoglycerate mutase-like"/>
    <property type="match status" value="1"/>
</dbReference>
<dbReference type="GO" id="GO:0016791">
    <property type="term" value="F:phosphatase activity"/>
    <property type="evidence" value="ECO:0007669"/>
    <property type="project" value="TreeGrafter"/>
</dbReference>
<name>A0A7X3K5F7_9HYPH</name>
<evidence type="ECO:0000256" key="2">
    <source>
        <dbReference type="PIRSR" id="PIRSR613078-2"/>
    </source>
</evidence>
<dbReference type="PANTHER" id="PTHR48100">
    <property type="entry name" value="BROAD-SPECIFICITY PHOSPHATASE YOR283W-RELATED"/>
    <property type="match status" value="1"/>
</dbReference>
<dbReference type="EMBL" id="WQRF01000007">
    <property type="protein sequence ID" value="MVT00580.1"/>
    <property type="molecule type" value="Genomic_DNA"/>
</dbReference>
<dbReference type="Pfam" id="PF00300">
    <property type="entry name" value="His_Phos_1"/>
    <property type="match status" value="1"/>
</dbReference>
<feature type="active site" description="Tele-phosphohistidine intermediate" evidence="1">
    <location>
        <position position="47"/>
    </location>
</feature>
<protein>
    <submittedName>
        <fullName evidence="3">Histidine phosphatase family protein</fullName>
    </submittedName>
</protein>
<dbReference type="InterPro" id="IPR029033">
    <property type="entry name" value="His_PPase_superfam"/>
</dbReference>
<dbReference type="SMART" id="SM00855">
    <property type="entry name" value="PGAM"/>
    <property type="match status" value="1"/>
</dbReference>
<evidence type="ECO:0000313" key="3">
    <source>
        <dbReference type="EMBL" id="MVT00580.1"/>
    </source>
</evidence>
<evidence type="ECO:0000313" key="4">
    <source>
        <dbReference type="Proteomes" id="UP000438106"/>
    </source>
</evidence>
<dbReference type="Proteomes" id="UP000438106">
    <property type="component" value="Unassembled WGS sequence"/>
</dbReference>
<dbReference type="GO" id="GO:0005737">
    <property type="term" value="C:cytoplasm"/>
    <property type="evidence" value="ECO:0007669"/>
    <property type="project" value="TreeGrafter"/>
</dbReference>
<keyword evidence="4" id="KW-1185">Reference proteome</keyword>
<organism evidence="3 4">
    <name type="scientific">Devosia marina</name>
    <dbReference type="NCBI Taxonomy" id="2683198"/>
    <lineage>
        <taxon>Bacteria</taxon>
        <taxon>Pseudomonadati</taxon>
        <taxon>Pseudomonadota</taxon>
        <taxon>Alphaproteobacteria</taxon>
        <taxon>Hyphomicrobiales</taxon>
        <taxon>Devosiaceae</taxon>
        <taxon>Devosia</taxon>
    </lineage>
</organism>
<dbReference type="PANTHER" id="PTHR48100:SF59">
    <property type="entry name" value="ADENOSYLCOBALAMIN_ALPHA-RIBAZOLE PHOSPHATASE"/>
    <property type="match status" value="1"/>
</dbReference>
<feature type="binding site" evidence="2">
    <location>
        <begin position="46"/>
        <end position="53"/>
    </location>
    <ligand>
        <name>substrate</name>
    </ligand>
</feature>
<sequence>MRALRLLARSRVCHKQATDSRRTKAVPVGAEVSMTAPSWPDFYFARHGETDWNREQRYQGSRDIPLNRTGQLQADANGLLLRDLLERDGVDPASLNWFASPLSRASETMDRMRAAFDIALPPVIHDKRLIEISFGNFEGRLHAEIAREYSALAPGERDESYWRFRPENGENYDDVATRLLDFARELTHHAVVVAHGGVLRVVRHLVEGTPRGDVLNWPPPQGVIAHFAGGRMTLHAAENTWDEPVD</sequence>
<evidence type="ECO:0000256" key="1">
    <source>
        <dbReference type="PIRSR" id="PIRSR613078-1"/>
    </source>
</evidence>
<dbReference type="AlphaFoldDB" id="A0A7X3K5F7"/>
<dbReference type="CDD" id="cd07067">
    <property type="entry name" value="HP_PGM_like"/>
    <property type="match status" value="1"/>
</dbReference>
<accession>A0A7X3K5F7</accession>
<dbReference type="InterPro" id="IPR013078">
    <property type="entry name" value="His_Pase_superF_clade-1"/>
</dbReference>